<name>A0A4W5RJ09_9TELE</name>
<reference evidence="3" key="2">
    <citation type="submission" date="2025-08" db="UniProtKB">
        <authorList>
            <consortium name="Ensembl"/>
        </authorList>
    </citation>
    <scope>IDENTIFICATION</scope>
</reference>
<dbReference type="InterPro" id="IPR003598">
    <property type="entry name" value="Ig_sub2"/>
</dbReference>
<dbReference type="PROSITE" id="PS50835">
    <property type="entry name" value="IG_LIKE"/>
    <property type="match status" value="1"/>
</dbReference>
<dbReference type="Gene3D" id="2.60.40.10">
    <property type="entry name" value="Immunoglobulins"/>
    <property type="match status" value="1"/>
</dbReference>
<keyword evidence="1" id="KW-0472">Membrane</keyword>
<organism evidence="3 4">
    <name type="scientific">Hucho hucho</name>
    <name type="common">huchen</name>
    <dbReference type="NCBI Taxonomy" id="62062"/>
    <lineage>
        <taxon>Eukaryota</taxon>
        <taxon>Metazoa</taxon>
        <taxon>Chordata</taxon>
        <taxon>Craniata</taxon>
        <taxon>Vertebrata</taxon>
        <taxon>Euteleostomi</taxon>
        <taxon>Actinopterygii</taxon>
        <taxon>Neopterygii</taxon>
        <taxon>Teleostei</taxon>
        <taxon>Protacanthopterygii</taxon>
        <taxon>Salmoniformes</taxon>
        <taxon>Salmonidae</taxon>
        <taxon>Salmoninae</taxon>
        <taxon>Hucho</taxon>
    </lineage>
</organism>
<dbReference type="GeneTree" id="ENSGT00940000174784"/>
<keyword evidence="1" id="KW-1133">Transmembrane helix</keyword>
<protein>
    <recommendedName>
        <fullName evidence="2">Ig-like domain-containing protein</fullName>
    </recommendedName>
</protein>
<dbReference type="Proteomes" id="UP000314982">
    <property type="component" value="Unassembled WGS sequence"/>
</dbReference>
<keyword evidence="4" id="KW-1185">Reference proteome</keyword>
<evidence type="ECO:0000256" key="1">
    <source>
        <dbReference type="SAM" id="Phobius"/>
    </source>
</evidence>
<dbReference type="InterPro" id="IPR003599">
    <property type="entry name" value="Ig_sub"/>
</dbReference>
<dbReference type="PANTHER" id="PTHR46013:SF4">
    <property type="entry name" value="B-CELL RECEPTOR CD22-RELATED"/>
    <property type="match status" value="1"/>
</dbReference>
<keyword evidence="1" id="KW-0812">Transmembrane</keyword>
<evidence type="ECO:0000313" key="3">
    <source>
        <dbReference type="Ensembl" id="ENSHHUP00000085938.1"/>
    </source>
</evidence>
<dbReference type="Ensembl" id="ENSHHUT00000088621.1">
    <property type="protein sequence ID" value="ENSHHUP00000085938.1"/>
    <property type="gene ID" value="ENSHHUG00000049751.1"/>
</dbReference>
<reference evidence="3" key="3">
    <citation type="submission" date="2025-09" db="UniProtKB">
        <authorList>
            <consortium name="Ensembl"/>
        </authorList>
    </citation>
    <scope>IDENTIFICATION</scope>
</reference>
<dbReference type="SUPFAM" id="SSF48726">
    <property type="entry name" value="Immunoglobulin"/>
    <property type="match status" value="1"/>
</dbReference>
<dbReference type="Pfam" id="PF13895">
    <property type="entry name" value="Ig_2"/>
    <property type="match status" value="1"/>
</dbReference>
<feature type="transmembrane region" description="Helical" evidence="1">
    <location>
        <begin position="111"/>
        <end position="132"/>
    </location>
</feature>
<dbReference type="SMART" id="SM00408">
    <property type="entry name" value="IGc2"/>
    <property type="match status" value="1"/>
</dbReference>
<reference evidence="4" key="1">
    <citation type="submission" date="2018-06" db="EMBL/GenBank/DDBJ databases">
        <title>Genome assembly of Danube salmon.</title>
        <authorList>
            <person name="Macqueen D.J."/>
            <person name="Gundappa M.K."/>
        </authorList>
    </citation>
    <scope>NUCLEOTIDE SEQUENCE [LARGE SCALE GENOMIC DNA]</scope>
</reference>
<dbReference type="PANTHER" id="PTHR46013">
    <property type="entry name" value="VASCULAR CELL ADHESION MOLECULE 1"/>
    <property type="match status" value="1"/>
</dbReference>
<dbReference type="AlphaFoldDB" id="A0A4W5RJ09"/>
<sequence length="136" mass="15050">MLNQTQHCFLTDPPKNTSASVRPSGSVAEGSSVTLTCSSNANPTVKNYTWYRVNECKMVPMESISQFLVLQDISESGLFCCEAQNSYGKEKSNIFVYLHHCPSTTTSQTSVPSIICGVVIALWILTVILTVYKYIR</sequence>
<feature type="domain" description="Ig-like" evidence="2">
    <location>
        <begin position="14"/>
        <end position="97"/>
    </location>
</feature>
<dbReference type="InterPro" id="IPR036179">
    <property type="entry name" value="Ig-like_dom_sf"/>
</dbReference>
<proteinExistence type="predicted"/>
<dbReference type="STRING" id="62062.ENSHHUP00000085938"/>
<dbReference type="SMART" id="SM00409">
    <property type="entry name" value="IG"/>
    <property type="match status" value="1"/>
</dbReference>
<evidence type="ECO:0000313" key="4">
    <source>
        <dbReference type="Proteomes" id="UP000314982"/>
    </source>
</evidence>
<accession>A0A4W5RJ09</accession>
<evidence type="ECO:0000259" key="2">
    <source>
        <dbReference type="PROSITE" id="PS50835"/>
    </source>
</evidence>
<dbReference type="InterPro" id="IPR013783">
    <property type="entry name" value="Ig-like_fold"/>
</dbReference>
<dbReference type="InterPro" id="IPR007110">
    <property type="entry name" value="Ig-like_dom"/>
</dbReference>